<dbReference type="InterPro" id="IPR021153">
    <property type="entry name" value="HrcA_C"/>
</dbReference>
<keyword evidence="1 6" id="KW-0678">Repressor</keyword>
<dbReference type="NCBIfam" id="TIGR00331">
    <property type="entry name" value="hrcA"/>
    <property type="match status" value="1"/>
</dbReference>
<dbReference type="HAMAP" id="MF_00081">
    <property type="entry name" value="HrcA"/>
    <property type="match status" value="1"/>
</dbReference>
<dbReference type="Proteomes" id="UP000605259">
    <property type="component" value="Unassembled WGS sequence"/>
</dbReference>
<dbReference type="GO" id="GO:0045892">
    <property type="term" value="P:negative regulation of DNA-templated transcription"/>
    <property type="evidence" value="ECO:0007669"/>
    <property type="project" value="UniProtKB-UniRule"/>
</dbReference>
<accession>A0A917AU13</accession>
<sequence length="344" mass="38942">MLTPRQLLILQVIVDDFIHSAQPVGSRTLSKKEELSFSSATIRNEMADLEEMGYIEKTHTSSGRVPSEKGYRFYVDHLLSPKRLEGKEIEAVKSLFAAHMFELEKVVQKSSQILSELTNYTSVVLGPKVKTNKLRSIQIIPVGLNKAVAIIVTDTGLVQNKTITIPDHIEIGDIEKMVNILNNRLVGVPIVDLQDKIFKEVVSVLRGHVQNYESIVKMLDGTFYIPSRQKVYTSGETNMLFQPEFHDIDKFRSFLTTLEREEEIKELLRKRRDGVHVMIGRETENVGMENCSIITATYSFGENNLGTVAILGPKRMEYSRVISLLQYVAAGLSGFFEDLNEMKE</sequence>
<evidence type="ECO:0000256" key="2">
    <source>
        <dbReference type="ARBA" id="ARBA00023015"/>
    </source>
</evidence>
<dbReference type="PANTHER" id="PTHR34824">
    <property type="entry name" value="HEAT-INDUCIBLE TRANSCRIPTION REPRESSOR HRCA"/>
    <property type="match status" value="1"/>
</dbReference>
<name>A0A917AU13_9BACI</name>
<dbReference type="FunFam" id="1.10.10.10:FF:000049">
    <property type="entry name" value="Heat-inducible transcription repressor HrcA"/>
    <property type="match status" value="1"/>
</dbReference>
<dbReference type="Gene3D" id="3.30.450.40">
    <property type="match status" value="1"/>
</dbReference>
<evidence type="ECO:0000256" key="5">
    <source>
        <dbReference type="ARBA" id="ARBA00055319"/>
    </source>
</evidence>
<comment type="caution">
    <text evidence="8">The sequence shown here is derived from an EMBL/GenBank/DDBJ whole genome shotgun (WGS) entry which is preliminary data.</text>
</comment>
<protein>
    <recommendedName>
        <fullName evidence="6">Heat-inducible transcription repressor HrcA</fullName>
    </recommendedName>
</protein>
<dbReference type="PANTHER" id="PTHR34824:SF1">
    <property type="entry name" value="HEAT-INDUCIBLE TRANSCRIPTION REPRESSOR HRCA"/>
    <property type="match status" value="1"/>
</dbReference>
<keyword evidence="2 6" id="KW-0805">Transcription regulation</keyword>
<keyword evidence="4 6" id="KW-0804">Transcription</keyword>
<proteinExistence type="inferred from homology"/>
<dbReference type="InterPro" id="IPR002571">
    <property type="entry name" value="HrcA"/>
</dbReference>
<keyword evidence="9" id="KW-1185">Reference proteome</keyword>
<evidence type="ECO:0000256" key="6">
    <source>
        <dbReference type="HAMAP-Rule" id="MF_00081"/>
    </source>
</evidence>
<keyword evidence="3 6" id="KW-0346">Stress response</keyword>
<reference evidence="8" key="1">
    <citation type="journal article" date="2014" name="Int. J. Syst. Evol. Microbiol.">
        <title>Complete genome sequence of Corynebacterium casei LMG S-19264T (=DSM 44701T), isolated from a smear-ripened cheese.</title>
        <authorList>
            <consortium name="US DOE Joint Genome Institute (JGI-PGF)"/>
            <person name="Walter F."/>
            <person name="Albersmeier A."/>
            <person name="Kalinowski J."/>
            <person name="Ruckert C."/>
        </authorList>
    </citation>
    <scope>NUCLEOTIDE SEQUENCE</scope>
    <source>
        <strain evidence="8">CGMCC 1.12698</strain>
    </source>
</reference>
<dbReference type="InterPro" id="IPR036388">
    <property type="entry name" value="WH-like_DNA-bd_sf"/>
</dbReference>
<evidence type="ECO:0000256" key="1">
    <source>
        <dbReference type="ARBA" id="ARBA00022491"/>
    </source>
</evidence>
<feature type="domain" description="Heat-inducible transcription repressor HrcA C-terminal" evidence="7">
    <location>
        <begin position="104"/>
        <end position="322"/>
    </location>
</feature>
<dbReference type="SUPFAM" id="SSF55781">
    <property type="entry name" value="GAF domain-like"/>
    <property type="match status" value="1"/>
</dbReference>
<reference evidence="8" key="2">
    <citation type="submission" date="2020-09" db="EMBL/GenBank/DDBJ databases">
        <authorList>
            <person name="Sun Q."/>
            <person name="Zhou Y."/>
        </authorList>
    </citation>
    <scope>NUCLEOTIDE SEQUENCE</scope>
    <source>
        <strain evidence="8">CGMCC 1.12698</strain>
    </source>
</reference>
<comment type="similarity">
    <text evidence="6">Belongs to the HrcA family.</text>
</comment>
<dbReference type="GO" id="GO:0003677">
    <property type="term" value="F:DNA binding"/>
    <property type="evidence" value="ECO:0007669"/>
    <property type="project" value="InterPro"/>
</dbReference>
<dbReference type="InterPro" id="IPR023120">
    <property type="entry name" value="WHTH_transcript_rep_HrcA_IDD"/>
</dbReference>
<dbReference type="InterPro" id="IPR029016">
    <property type="entry name" value="GAF-like_dom_sf"/>
</dbReference>
<evidence type="ECO:0000313" key="9">
    <source>
        <dbReference type="Proteomes" id="UP000605259"/>
    </source>
</evidence>
<dbReference type="Pfam" id="PF01628">
    <property type="entry name" value="HrcA"/>
    <property type="match status" value="1"/>
</dbReference>
<comment type="function">
    <text evidence="5 6">Negative regulator of class I heat shock genes (grpE-dnaK-dnaJ and groELS operons). Prevents heat-shock induction of these operons.</text>
</comment>
<dbReference type="Gene3D" id="3.30.390.60">
    <property type="entry name" value="Heat-inducible transcription repressor hrca homolog, domain 3"/>
    <property type="match status" value="1"/>
</dbReference>
<organism evidence="8 9">
    <name type="scientific">Priestia taiwanensis</name>
    <dbReference type="NCBI Taxonomy" id="1347902"/>
    <lineage>
        <taxon>Bacteria</taxon>
        <taxon>Bacillati</taxon>
        <taxon>Bacillota</taxon>
        <taxon>Bacilli</taxon>
        <taxon>Bacillales</taxon>
        <taxon>Bacillaceae</taxon>
        <taxon>Priestia</taxon>
    </lineage>
</organism>
<evidence type="ECO:0000256" key="3">
    <source>
        <dbReference type="ARBA" id="ARBA00023016"/>
    </source>
</evidence>
<gene>
    <name evidence="6 8" type="primary">hrcA</name>
    <name evidence="8" type="ORF">GCM10007140_25540</name>
</gene>
<evidence type="ECO:0000259" key="7">
    <source>
        <dbReference type="Pfam" id="PF01628"/>
    </source>
</evidence>
<dbReference type="SUPFAM" id="SSF46785">
    <property type="entry name" value="Winged helix' DNA-binding domain"/>
    <property type="match status" value="1"/>
</dbReference>
<dbReference type="EMBL" id="BMFK01000002">
    <property type="protein sequence ID" value="GGE74568.1"/>
    <property type="molecule type" value="Genomic_DNA"/>
</dbReference>
<dbReference type="InterPro" id="IPR036390">
    <property type="entry name" value="WH_DNA-bd_sf"/>
</dbReference>
<dbReference type="Gene3D" id="1.10.10.10">
    <property type="entry name" value="Winged helix-like DNA-binding domain superfamily/Winged helix DNA-binding domain"/>
    <property type="match status" value="1"/>
</dbReference>
<dbReference type="AlphaFoldDB" id="A0A917AU13"/>
<evidence type="ECO:0000256" key="4">
    <source>
        <dbReference type="ARBA" id="ARBA00023163"/>
    </source>
</evidence>
<evidence type="ECO:0000313" key="8">
    <source>
        <dbReference type="EMBL" id="GGE74568.1"/>
    </source>
</evidence>
<dbReference type="RefSeq" id="WP_188388878.1">
    <property type="nucleotide sequence ID" value="NZ_BMFK01000002.1"/>
</dbReference>
<dbReference type="PIRSF" id="PIRSF005485">
    <property type="entry name" value="HrcA"/>
    <property type="match status" value="1"/>
</dbReference>